<proteinExistence type="predicted"/>
<protein>
    <submittedName>
        <fullName evidence="3">Uncharacterized protein</fullName>
    </submittedName>
</protein>
<organism evidence="3 4">
    <name type="scientific">Sphaerobolus stellatus (strain SS14)</name>
    <dbReference type="NCBI Taxonomy" id="990650"/>
    <lineage>
        <taxon>Eukaryota</taxon>
        <taxon>Fungi</taxon>
        <taxon>Dikarya</taxon>
        <taxon>Basidiomycota</taxon>
        <taxon>Agaricomycotina</taxon>
        <taxon>Agaricomycetes</taxon>
        <taxon>Phallomycetidae</taxon>
        <taxon>Geastrales</taxon>
        <taxon>Sphaerobolaceae</taxon>
        <taxon>Sphaerobolus</taxon>
    </lineage>
</organism>
<dbReference type="Proteomes" id="UP000054279">
    <property type="component" value="Unassembled WGS sequence"/>
</dbReference>
<evidence type="ECO:0000313" key="3">
    <source>
        <dbReference type="EMBL" id="KIJ28226.1"/>
    </source>
</evidence>
<dbReference type="HOGENOM" id="CLU_1195531_0_0_1"/>
<name>A0A0C9US89_SPHS4</name>
<accession>A0A0C9US89</accession>
<keyword evidence="2" id="KW-0472">Membrane</keyword>
<keyword evidence="2" id="KW-1133">Transmembrane helix</keyword>
<evidence type="ECO:0000256" key="1">
    <source>
        <dbReference type="SAM" id="MobiDB-lite"/>
    </source>
</evidence>
<keyword evidence="4" id="KW-1185">Reference proteome</keyword>
<reference evidence="3 4" key="1">
    <citation type="submission" date="2014-06" db="EMBL/GenBank/DDBJ databases">
        <title>Evolutionary Origins and Diversification of the Mycorrhizal Mutualists.</title>
        <authorList>
            <consortium name="DOE Joint Genome Institute"/>
            <consortium name="Mycorrhizal Genomics Consortium"/>
            <person name="Kohler A."/>
            <person name="Kuo A."/>
            <person name="Nagy L.G."/>
            <person name="Floudas D."/>
            <person name="Copeland A."/>
            <person name="Barry K.W."/>
            <person name="Cichocki N."/>
            <person name="Veneault-Fourrey C."/>
            <person name="LaButti K."/>
            <person name="Lindquist E.A."/>
            <person name="Lipzen A."/>
            <person name="Lundell T."/>
            <person name="Morin E."/>
            <person name="Murat C."/>
            <person name="Riley R."/>
            <person name="Ohm R."/>
            <person name="Sun H."/>
            <person name="Tunlid A."/>
            <person name="Henrissat B."/>
            <person name="Grigoriev I.V."/>
            <person name="Hibbett D.S."/>
            <person name="Martin F."/>
        </authorList>
    </citation>
    <scope>NUCLEOTIDE SEQUENCE [LARGE SCALE GENOMIC DNA]</scope>
    <source>
        <strain evidence="3 4">SS14</strain>
    </source>
</reference>
<gene>
    <name evidence="3" type="ORF">M422DRAFT_54707</name>
</gene>
<dbReference type="AlphaFoldDB" id="A0A0C9US89"/>
<feature type="transmembrane region" description="Helical" evidence="2">
    <location>
        <begin position="45"/>
        <end position="65"/>
    </location>
</feature>
<dbReference type="EMBL" id="KN837312">
    <property type="protein sequence ID" value="KIJ28226.1"/>
    <property type="molecule type" value="Genomic_DNA"/>
</dbReference>
<feature type="region of interest" description="Disordered" evidence="1">
    <location>
        <begin position="186"/>
        <end position="211"/>
    </location>
</feature>
<keyword evidence="2" id="KW-0812">Transmembrane</keyword>
<evidence type="ECO:0000313" key="4">
    <source>
        <dbReference type="Proteomes" id="UP000054279"/>
    </source>
</evidence>
<sequence length="232" mass="25652">MDQSSTVLIIFERFTLSTGVCSIPLARFRFEYCGAPLGPQLKIDIVNEACVVAFDAIVVAVILYYQRIQRRDAERGTLARLLFMQGSIRFGCMGHDRHHFKELSKGKAIFAPKHSMLIDLKESIEGVDTGLENAVSSIITCRFMLDLRQESSHLGQNPSRQDALSVGTFLAAIRRLDATITTQFGSASQALPPRTDGEENEAVEGDTHWQAEEDAINNVAGELSYTDAPRTT</sequence>
<evidence type="ECO:0000256" key="2">
    <source>
        <dbReference type="SAM" id="Phobius"/>
    </source>
</evidence>